<gene>
    <name evidence="2" type="ORF">PGLA1383_LOCUS22885</name>
</gene>
<keyword evidence="3" id="KW-1185">Reference proteome</keyword>
<sequence length="215" mass="22358">VWAPAPVQQPVGHGLPRPARRPSSGGTFGRGGQESTGDGAAGSVHPCLGMRPAQCLPQRAAACVGRTGRALGDAVCRAEPWQHCLGLCQALGRCQLSGLPCAPGHGWRGSAQAAGVQRTGLGQLGLGLCHGVTSRHSSARGRGLGSAHQTSFAPDARRCHQCPAPLQHLLVICHFGIPRLPCDGRILWICRGHLRGFCRSHAGVQARAHAPGTCR</sequence>
<evidence type="ECO:0000256" key="1">
    <source>
        <dbReference type="SAM" id="MobiDB-lite"/>
    </source>
</evidence>
<comment type="caution">
    <text evidence="2">The sequence shown here is derived from an EMBL/GenBank/DDBJ whole genome shotgun (WGS) entry which is preliminary data.</text>
</comment>
<protein>
    <submittedName>
        <fullName evidence="2">Uncharacterized protein</fullName>
    </submittedName>
</protein>
<proteinExistence type="predicted"/>
<accession>A0A813F097</accession>
<name>A0A813F097_POLGL</name>
<feature type="non-terminal residue" evidence="2">
    <location>
        <position position="215"/>
    </location>
</feature>
<feature type="region of interest" description="Disordered" evidence="1">
    <location>
        <begin position="1"/>
        <end position="43"/>
    </location>
</feature>
<feature type="non-terminal residue" evidence="2">
    <location>
        <position position="1"/>
    </location>
</feature>
<organism evidence="2 3">
    <name type="scientific">Polarella glacialis</name>
    <name type="common">Dinoflagellate</name>
    <dbReference type="NCBI Taxonomy" id="89957"/>
    <lineage>
        <taxon>Eukaryota</taxon>
        <taxon>Sar</taxon>
        <taxon>Alveolata</taxon>
        <taxon>Dinophyceae</taxon>
        <taxon>Suessiales</taxon>
        <taxon>Suessiaceae</taxon>
        <taxon>Polarella</taxon>
    </lineage>
</organism>
<dbReference type="AlphaFoldDB" id="A0A813F097"/>
<reference evidence="2" key="1">
    <citation type="submission" date="2021-02" db="EMBL/GenBank/DDBJ databases">
        <authorList>
            <person name="Dougan E. K."/>
            <person name="Rhodes N."/>
            <person name="Thang M."/>
            <person name="Chan C."/>
        </authorList>
    </citation>
    <scope>NUCLEOTIDE SEQUENCE</scope>
</reference>
<dbReference type="EMBL" id="CAJNNV010016872">
    <property type="protein sequence ID" value="CAE8604738.1"/>
    <property type="molecule type" value="Genomic_DNA"/>
</dbReference>
<evidence type="ECO:0000313" key="3">
    <source>
        <dbReference type="Proteomes" id="UP000654075"/>
    </source>
</evidence>
<dbReference type="Proteomes" id="UP000654075">
    <property type="component" value="Unassembled WGS sequence"/>
</dbReference>
<evidence type="ECO:0000313" key="2">
    <source>
        <dbReference type="EMBL" id="CAE8604738.1"/>
    </source>
</evidence>